<comment type="caution">
    <text evidence="2">The sequence shown here is derived from an EMBL/GenBank/DDBJ whole genome shotgun (WGS) entry which is preliminary data.</text>
</comment>
<keyword evidence="1" id="KW-0732">Signal</keyword>
<dbReference type="Proteomes" id="UP001219525">
    <property type="component" value="Unassembled WGS sequence"/>
</dbReference>
<organism evidence="2 3">
    <name type="scientific">Mycena pura</name>
    <dbReference type="NCBI Taxonomy" id="153505"/>
    <lineage>
        <taxon>Eukaryota</taxon>
        <taxon>Fungi</taxon>
        <taxon>Dikarya</taxon>
        <taxon>Basidiomycota</taxon>
        <taxon>Agaricomycotina</taxon>
        <taxon>Agaricomycetes</taxon>
        <taxon>Agaricomycetidae</taxon>
        <taxon>Agaricales</taxon>
        <taxon>Marasmiineae</taxon>
        <taxon>Mycenaceae</taxon>
        <taxon>Mycena</taxon>
    </lineage>
</organism>
<reference evidence="2" key="1">
    <citation type="submission" date="2023-03" db="EMBL/GenBank/DDBJ databases">
        <title>Massive genome expansion in bonnet fungi (Mycena s.s.) driven by repeated elements and novel gene families across ecological guilds.</title>
        <authorList>
            <consortium name="Lawrence Berkeley National Laboratory"/>
            <person name="Harder C.B."/>
            <person name="Miyauchi S."/>
            <person name="Viragh M."/>
            <person name="Kuo A."/>
            <person name="Thoen E."/>
            <person name="Andreopoulos B."/>
            <person name="Lu D."/>
            <person name="Skrede I."/>
            <person name="Drula E."/>
            <person name="Henrissat B."/>
            <person name="Morin E."/>
            <person name="Kohler A."/>
            <person name="Barry K."/>
            <person name="LaButti K."/>
            <person name="Morin E."/>
            <person name="Salamov A."/>
            <person name="Lipzen A."/>
            <person name="Mereny Z."/>
            <person name="Hegedus B."/>
            <person name="Baldrian P."/>
            <person name="Stursova M."/>
            <person name="Weitz H."/>
            <person name="Taylor A."/>
            <person name="Grigoriev I.V."/>
            <person name="Nagy L.G."/>
            <person name="Martin F."/>
            <person name="Kauserud H."/>
        </authorList>
    </citation>
    <scope>NUCLEOTIDE SEQUENCE</scope>
    <source>
        <strain evidence="2">9144</strain>
    </source>
</reference>
<feature type="chain" id="PRO_5042053424" evidence="1">
    <location>
        <begin position="21"/>
        <end position="161"/>
    </location>
</feature>
<gene>
    <name evidence="2" type="ORF">GGX14DRAFT_404147</name>
</gene>
<dbReference type="EMBL" id="JARJCW010000092">
    <property type="protein sequence ID" value="KAJ7195233.1"/>
    <property type="molecule type" value="Genomic_DNA"/>
</dbReference>
<protein>
    <submittedName>
        <fullName evidence="2">Uncharacterized protein</fullName>
    </submittedName>
</protein>
<evidence type="ECO:0000313" key="2">
    <source>
        <dbReference type="EMBL" id="KAJ7195233.1"/>
    </source>
</evidence>
<accession>A0AAD6UYH6</accession>
<dbReference type="AlphaFoldDB" id="A0AAD6UYH6"/>
<name>A0AAD6UYH6_9AGAR</name>
<proteinExistence type="predicted"/>
<keyword evidence="3" id="KW-1185">Reference proteome</keyword>
<sequence>MFAKVSLAILAAITANFAGAAVVKRAVSPDAPATITACSGSLNPPNGCATIPVVADTCTSFTGGLTFLNNEISNVLVPLGFTCTFFDQFGCDSNGGTGNPSDVVFLQGGATNMENAQGVAGPENFNDLASSFTCSPIYEELTKVIFDVPLCGHREGSVRLE</sequence>
<evidence type="ECO:0000256" key="1">
    <source>
        <dbReference type="SAM" id="SignalP"/>
    </source>
</evidence>
<evidence type="ECO:0000313" key="3">
    <source>
        <dbReference type="Proteomes" id="UP001219525"/>
    </source>
</evidence>
<feature type="signal peptide" evidence="1">
    <location>
        <begin position="1"/>
        <end position="20"/>
    </location>
</feature>